<dbReference type="InterPro" id="IPR002661">
    <property type="entry name" value="Ribosome_recyc_fac"/>
</dbReference>
<dbReference type="FunFam" id="3.30.1360.40:FF:000001">
    <property type="entry name" value="Ribosome-recycling factor"/>
    <property type="match status" value="1"/>
</dbReference>
<dbReference type="GO" id="GO:0043023">
    <property type="term" value="F:ribosomal large subunit binding"/>
    <property type="evidence" value="ECO:0007669"/>
    <property type="project" value="TreeGrafter"/>
</dbReference>
<evidence type="ECO:0000313" key="5">
    <source>
        <dbReference type="EMBL" id="VEU55824.1"/>
    </source>
</evidence>
<dbReference type="AlphaFoldDB" id="A0A448ZXE9"/>
<dbReference type="SUPFAM" id="SSF55194">
    <property type="entry name" value="Ribosome recycling factor, RRF"/>
    <property type="match status" value="1"/>
</dbReference>
<keyword evidence="6" id="KW-1185">Reference proteome</keyword>
<dbReference type="PANTHER" id="PTHR20982">
    <property type="entry name" value="RIBOSOME RECYCLING FACTOR"/>
    <property type="match status" value="1"/>
</dbReference>
<comment type="similarity">
    <text evidence="1">Belongs to the RRF family.</text>
</comment>
<keyword evidence="3" id="KW-0175">Coiled coil</keyword>
<dbReference type="RefSeq" id="WP_022935809.1">
    <property type="nucleotide sequence ID" value="NZ_LR214940.1"/>
</dbReference>
<accession>A0A448ZXE9</accession>
<gene>
    <name evidence="5" type="primary">frr</name>
    <name evidence="5" type="ORF">NCTC10112_00432</name>
</gene>
<dbReference type="Gene3D" id="1.10.132.20">
    <property type="entry name" value="Ribosome-recycling factor"/>
    <property type="match status" value="1"/>
</dbReference>
<proteinExistence type="inferred from homology"/>
<dbReference type="InterPro" id="IPR023584">
    <property type="entry name" value="Ribosome_recyc_fac_dom"/>
</dbReference>
<feature type="domain" description="Ribosome recycling factor" evidence="4">
    <location>
        <begin position="23"/>
        <end position="181"/>
    </location>
</feature>
<sequence>MELDLYLDELKELVSKSIANYESQIVKIAIGRANPALVSKIKINYYDSQVTIDEVASIQPVGALQLVVKPYDIGTIKDIEKAINDYKLNLTVVNEGHQLRLNYPQLTTDKRKEFVKQLNLITEQARVNIRQARQDVNKKIKNDKELSEDIQKHYLDIIQTEITKAINKIEDISANKEKELMTI</sequence>
<dbReference type="PANTHER" id="PTHR20982:SF3">
    <property type="entry name" value="MITOCHONDRIAL RIBOSOME RECYCLING FACTOR PSEUDO 1"/>
    <property type="match status" value="1"/>
</dbReference>
<dbReference type="Proteomes" id="UP000290482">
    <property type="component" value="Chromosome"/>
</dbReference>
<evidence type="ECO:0000256" key="3">
    <source>
        <dbReference type="SAM" id="Coils"/>
    </source>
</evidence>
<dbReference type="KEGG" id="mob:NCTC10112_00432"/>
<evidence type="ECO:0000313" key="6">
    <source>
        <dbReference type="Proteomes" id="UP000290482"/>
    </source>
</evidence>
<dbReference type="GO" id="GO:0006412">
    <property type="term" value="P:translation"/>
    <property type="evidence" value="ECO:0007669"/>
    <property type="project" value="UniProtKB-KW"/>
</dbReference>
<evidence type="ECO:0000256" key="1">
    <source>
        <dbReference type="ARBA" id="ARBA00005912"/>
    </source>
</evidence>
<name>A0A448ZXE9_METOS</name>
<feature type="coiled-coil region" evidence="3">
    <location>
        <begin position="115"/>
        <end position="175"/>
    </location>
</feature>
<evidence type="ECO:0000259" key="4">
    <source>
        <dbReference type="Pfam" id="PF01765"/>
    </source>
</evidence>
<keyword evidence="2" id="KW-0648">Protein biosynthesis</keyword>
<dbReference type="OrthoDB" id="9804006at2"/>
<dbReference type="Pfam" id="PF01765">
    <property type="entry name" value="RRF"/>
    <property type="match status" value="1"/>
</dbReference>
<evidence type="ECO:0000256" key="2">
    <source>
        <dbReference type="ARBA" id="ARBA00022917"/>
    </source>
</evidence>
<organism evidence="5 6">
    <name type="scientific">Metamycoplasma orale</name>
    <name type="common">Mycoplasma orale</name>
    <dbReference type="NCBI Taxonomy" id="2121"/>
    <lineage>
        <taxon>Bacteria</taxon>
        <taxon>Bacillati</taxon>
        <taxon>Mycoplasmatota</taxon>
        <taxon>Mycoplasmoidales</taxon>
        <taxon>Metamycoplasmataceae</taxon>
        <taxon>Metamycoplasma</taxon>
    </lineage>
</organism>
<protein>
    <submittedName>
        <fullName evidence="5">Ribosome recycling factor</fullName>
    </submittedName>
</protein>
<dbReference type="Gene3D" id="3.30.1360.40">
    <property type="match status" value="1"/>
</dbReference>
<dbReference type="EMBL" id="LR214940">
    <property type="protein sequence ID" value="VEU55824.1"/>
    <property type="molecule type" value="Genomic_DNA"/>
</dbReference>
<dbReference type="InterPro" id="IPR036191">
    <property type="entry name" value="RRF_sf"/>
</dbReference>
<reference evidence="5 6" key="1">
    <citation type="submission" date="2019-01" db="EMBL/GenBank/DDBJ databases">
        <authorList>
            <consortium name="Pathogen Informatics"/>
        </authorList>
    </citation>
    <scope>NUCLEOTIDE SEQUENCE [LARGE SCALE GENOMIC DNA]</scope>
    <source>
        <strain evidence="5 6">NCTC10112</strain>
    </source>
</reference>